<sequence length="126" mass="14179">MTKVTDEIASPGRGKKAYSLSNSYSHIAYSSSFFFQKKKPFSNSLIFLQLLRAHSVHQSHSMSMQSSYTIQPPAARDETVGQALLDLEKGSERPVPPIHCLEALMLFILIQLQNPLSMLVQRRLTD</sequence>
<accession>A0A1D1ZC92</accession>
<evidence type="ECO:0000313" key="1">
    <source>
        <dbReference type="EMBL" id="JAT64500.1"/>
    </source>
</evidence>
<name>A0A1D1ZC92_9ARAE</name>
<proteinExistence type="predicted"/>
<reference evidence="1" key="1">
    <citation type="submission" date="2015-07" db="EMBL/GenBank/DDBJ databases">
        <title>Transcriptome Assembly of Anthurium amnicola.</title>
        <authorList>
            <person name="Suzuki J."/>
        </authorList>
    </citation>
    <scope>NUCLEOTIDE SEQUENCE</scope>
</reference>
<dbReference type="EMBL" id="GDJX01003436">
    <property type="protein sequence ID" value="JAT64500.1"/>
    <property type="molecule type" value="Transcribed_RNA"/>
</dbReference>
<gene>
    <name evidence="1" type="ORF">g.127922</name>
</gene>
<protein>
    <submittedName>
        <fullName evidence="1">Uncharacterized protein</fullName>
    </submittedName>
</protein>
<dbReference type="AlphaFoldDB" id="A0A1D1ZC92"/>
<organism evidence="1">
    <name type="scientific">Anthurium amnicola</name>
    <dbReference type="NCBI Taxonomy" id="1678845"/>
    <lineage>
        <taxon>Eukaryota</taxon>
        <taxon>Viridiplantae</taxon>
        <taxon>Streptophyta</taxon>
        <taxon>Embryophyta</taxon>
        <taxon>Tracheophyta</taxon>
        <taxon>Spermatophyta</taxon>
        <taxon>Magnoliopsida</taxon>
        <taxon>Liliopsida</taxon>
        <taxon>Araceae</taxon>
        <taxon>Pothoideae</taxon>
        <taxon>Potheae</taxon>
        <taxon>Anthurium</taxon>
    </lineage>
</organism>